<dbReference type="Proteomes" id="UP001243330">
    <property type="component" value="Unassembled WGS sequence"/>
</dbReference>
<reference evidence="2" key="1">
    <citation type="submission" date="2023-01" db="EMBL/GenBank/DDBJ databases">
        <title>Colletotrichum chrysophilum M932 genome sequence.</title>
        <authorList>
            <person name="Baroncelli R."/>
        </authorList>
    </citation>
    <scope>NUCLEOTIDE SEQUENCE</scope>
    <source>
        <strain evidence="2">M932</strain>
    </source>
</reference>
<feature type="compositionally biased region" description="Basic residues" evidence="1">
    <location>
        <begin position="34"/>
        <end position="46"/>
    </location>
</feature>
<keyword evidence="3" id="KW-1185">Reference proteome</keyword>
<protein>
    <submittedName>
        <fullName evidence="2">Uncharacterized protein</fullName>
    </submittedName>
</protein>
<evidence type="ECO:0000256" key="1">
    <source>
        <dbReference type="SAM" id="MobiDB-lite"/>
    </source>
</evidence>
<proteinExistence type="predicted"/>
<dbReference type="EMBL" id="JAQOWY010000249">
    <property type="protein sequence ID" value="KAK1846097.1"/>
    <property type="molecule type" value="Genomic_DNA"/>
</dbReference>
<feature type="region of interest" description="Disordered" evidence="1">
    <location>
        <begin position="19"/>
        <end position="54"/>
    </location>
</feature>
<dbReference type="AlphaFoldDB" id="A0AAD9AG63"/>
<sequence length="220" mass="24736">MEWRFEAPTPHNVRAVPGRISTRVDGPAPIVGPSRHKNTTQRKGRRSGLSANPPQVRLRTLNGKKEEKVANGAGSILALLEGRELNGLKAAAAAWPPSPGVIDRLVSLQCSQGRRDHQGAAATVPYLYFAALGGGLGRSDWTGRRKMEVWNLLHFAVERALSKWMDILRSWASNNLELDKPDSWSARTMRSDQEARLQKRTRDETLRFRFPRNKCWKHLS</sequence>
<organism evidence="2 3">
    <name type="scientific">Colletotrichum chrysophilum</name>
    <dbReference type="NCBI Taxonomy" id="1836956"/>
    <lineage>
        <taxon>Eukaryota</taxon>
        <taxon>Fungi</taxon>
        <taxon>Dikarya</taxon>
        <taxon>Ascomycota</taxon>
        <taxon>Pezizomycotina</taxon>
        <taxon>Sordariomycetes</taxon>
        <taxon>Hypocreomycetidae</taxon>
        <taxon>Glomerellales</taxon>
        <taxon>Glomerellaceae</taxon>
        <taxon>Colletotrichum</taxon>
        <taxon>Colletotrichum gloeosporioides species complex</taxon>
    </lineage>
</organism>
<gene>
    <name evidence="2" type="ORF">CCHR01_11292</name>
</gene>
<name>A0AAD9AG63_9PEZI</name>
<accession>A0AAD9AG63</accession>
<comment type="caution">
    <text evidence="2">The sequence shown here is derived from an EMBL/GenBank/DDBJ whole genome shotgun (WGS) entry which is preliminary data.</text>
</comment>
<evidence type="ECO:0000313" key="3">
    <source>
        <dbReference type="Proteomes" id="UP001243330"/>
    </source>
</evidence>
<evidence type="ECO:0000313" key="2">
    <source>
        <dbReference type="EMBL" id="KAK1846097.1"/>
    </source>
</evidence>